<dbReference type="OrthoDB" id="19493at2759"/>
<dbReference type="SUPFAM" id="SSF50978">
    <property type="entry name" value="WD40 repeat-like"/>
    <property type="match status" value="1"/>
</dbReference>
<dbReference type="EnsemblMetazoa" id="XM_021043822.1">
    <property type="protein sequence ID" value="XP_020899481.1"/>
    <property type="gene ID" value="LOC110238180"/>
</dbReference>
<dbReference type="InterPro" id="IPR036322">
    <property type="entry name" value="WD40_repeat_dom_sf"/>
</dbReference>
<dbReference type="PANTHER" id="PTHR23287:SF18">
    <property type="entry name" value="BLOC-2 COMPLEX MEMBER HPS5"/>
    <property type="match status" value="1"/>
</dbReference>
<dbReference type="GO" id="GO:0005737">
    <property type="term" value="C:cytoplasm"/>
    <property type="evidence" value="ECO:0007669"/>
    <property type="project" value="TreeGrafter"/>
</dbReference>
<protein>
    <recommendedName>
        <fullName evidence="2">HPS5-like beta-propeller domain-containing protein</fullName>
    </recommendedName>
</protein>
<dbReference type="InterPro" id="IPR035431">
    <property type="entry name" value="HPS5"/>
</dbReference>
<organism evidence="3 4">
    <name type="scientific">Exaiptasia diaphana</name>
    <name type="common">Tropical sea anemone</name>
    <name type="synonym">Aiptasia pulchella</name>
    <dbReference type="NCBI Taxonomy" id="2652724"/>
    <lineage>
        <taxon>Eukaryota</taxon>
        <taxon>Metazoa</taxon>
        <taxon>Cnidaria</taxon>
        <taxon>Anthozoa</taxon>
        <taxon>Hexacorallia</taxon>
        <taxon>Actiniaria</taxon>
        <taxon>Aiptasiidae</taxon>
        <taxon>Exaiptasia</taxon>
    </lineage>
</organism>
<evidence type="ECO:0000313" key="3">
    <source>
        <dbReference type="EnsemblMetazoa" id="XP_020899481.1"/>
    </source>
</evidence>
<feature type="domain" description="HPS5-like beta-propeller" evidence="2">
    <location>
        <begin position="21"/>
        <end position="289"/>
    </location>
</feature>
<proteinExistence type="inferred from homology"/>
<accession>A0A913X629</accession>
<evidence type="ECO:0000313" key="4">
    <source>
        <dbReference type="Proteomes" id="UP000887567"/>
    </source>
</evidence>
<dbReference type="PIRSF" id="PIRSF037475">
    <property type="entry name" value="BLOC-2_complex_Hps5"/>
    <property type="match status" value="1"/>
</dbReference>
<dbReference type="GeneID" id="110238180"/>
<dbReference type="AlphaFoldDB" id="A0A913X629"/>
<reference evidence="3" key="1">
    <citation type="submission" date="2022-11" db="UniProtKB">
        <authorList>
            <consortium name="EnsemblMetazoa"/>
        </authorList>
    </citation>
    <scope>IDENTIFICATION</scope>
</reference>
<sequence>MAAESGGGELLKVLGEYGVFLVEMGSLKDIYGAVRASSRIKYNCLSVGKKFIAVGASSGGLYLYYRKTLEYFRLIATKDGQITKVCFAKEKNYLGFATSTGIVMVVDIGSKTRDKPKYLRRSEEHKGVSVTCLCWDDNDSRLFAGDDQGVVSALYLPVKYGANPNHSKRSLINHGTGIVGKSETAINQIDYAVEKLLVSTMTKTAVLDLPTLQCWLVGSKPREGTFGACFLQQFNQYNATIYTARPGSRLWEASMDGQVISTQQYKHLLAVPSSPVLGYSHDAVVPQSNEEECK</sequence>
<dbReference type="RefSeq" id="XP_020899481.1">
    <property type="nucleotide sequence ID" value="XM_021043822.1"/>
</dbReference>
<dbReference type="KEGG" id="epa:110238180"/>
<dbReference type="InterPro" id="IPR015943">
    <property type="entry name" value="WD40/YVTN_repeat-like_dom_sf"/>
</dbReference>
<dbReference type="Gene3D" id="2.130.10.10">
    <property type="entry name" value="YVTN repeat-like/Quinoprotein amine dehydrogenase"/>
    <property type="match status" value="1"/>
</dbReference>
<dbReference type="OMA" id="CWDITAL"/>
<dbReference type="PANTHER" id="PTHR23287">
    <property type="entry name" value="RUBY-EYE2-LIKE PROTEIN"/>
    <property type="match status" value="1"/>
</dbReference>
<dbReference type="Proteomes" id="UP000887567">
    <property type="component" value="Unplaced"/>
</dbReference>
<dbReference type="InterPro" id="IPR056499">
    <property type="entry name" value="Beta-prop_HPS5-like"/>
</dbReference>
<keyword evidence="4" id="KW-1185">Reference proteome</keyword>
<evidence type="ECO:0000256" key="1">
    <source>
        <dbReference type="ARBA" id="ARBA00010697"/>
    </source>
</evidence>
<dbReference type="GO" id="GO:0048066">
    <property type="term" value="P:developmental pigmentation"/>
    <property type="evidence" value="ECO:0007669"/>
    <property type="project" value="TreeGrafter"/>
</dbReference>
<comment type="similarity">
    <text evidence="1">Belongs to the HPS5 family.</text>
</comment>
<name>A0A913X629_EXADI</name>
<dbReference type="Pfam" id="PF23756">
    <property type="entry name" value="Beta-prop_HPS5"/>
    <property type="match status" value="1"/>
</dbReference>
<evidence type="ECO:0000259" key="2">
    <source>
        <dbReference type="Pfam" id="PF23756"/>
    </source>
</evidence>